<evidence type="ECO:0000313" key="3">
    <source>
        <dbReference type="EMBL" id="TQL85605.1"/>
    </source>
</evidence>
<protein>
    <submittedName>
        <fullName evidence="3">Crotonobetainyl-CoA:carnitine CoA-transferase CaiB-like acyl-CoA transferase</fullName>
    </submittedName>
</protein>
<organism evidence="3 4">
    <name type="scientific">Microbacterium saperdae</name>
    <dbReference type="NCBI Taxonomy" id="69368"/>
    <lineage>
        <taxon>Bacteria</taxon>
        <taxon>Bacillati</taxon>
        <taxon>Actinomycetota</taxon>
        <taxon>Actinomycetes</taxon>
        <taxon>Micrococcales</taxon>
        <taxon>Microbacteriaceae</taxon>
        <taxon>Microbacterium</taxon>
    </lineage>
</organism>
<dbReference type="PANTHER" id="PTHR48207">
    <property type="entry name" value="SUCCINATE--HYDROXYMETHYLGLUTARATE COA-TRANSFERASE"/>
    <property type="match status" value="1"/>
</dbReference>
<name>A0A543BL90_9MICO</name>
<reference evidence="3 4" key="1">
    <citation type="submission" date="2019-06" db="EMBL/GenBank/DDBJ databases">
        <title>Sequencing the genomes of 1000 actinobacteria strains.</title>
        <authorList>
            <person name="Klenk H.-P."/>
        </authorList>
    </citation>
    <scope>NUCLEOTIDE SEQUENCE [LARGE SCALE GENOMIC DNA]</scope>
    <source>
        <strain evidence="3 4">DSM 20169</strain>
    </source>
</reference>
<sequence>MNPPPPAPQPSIGALSGVVVADFSRVLAGPYCTMLLADMGATVVKVESPRGDDTRRWMPPDRGGEASYYLSVNRNKFSVVLDLTDPADRQAAIQLADRADILIENFRPGSMDKYGLGYEALRRTRPDLVYASVTGFGAAGGAALGGYDLLAQALSGFMSVTGPEDGDPHRAGVAVFDVITGLHAAIGVLAALRHRDLTGQGQRIEVNLLSSALSGMVNQTAAWVTAGVEPGRTGNEHPSLYPYEPMQTGDGALVLAVGNDAQFVKLCDVLCLHDAARDPRYATVRDRNQHRVALRAAITERLAARTAHEWFDILSVEGIPCAPILSIAEGIAFAERLGLDPVAWTGQGPRRMPTVRHPIDFSATPATHLTSPPELGQDDARVRAWLREGGDLRSPDGAAVISPIVTEPTEGHDESSGS</sequence>
<dbReference type="InterPro" id="IPR044855">
    <property type="entry name" value="CoA-Trfase_III_dom3_sf"/>
</dbReference>
<evidence type="ECO:0000256" key="1">
    <source>
        <dbReference type="ARBA" id="ARBA00022679"/>
    </source>
</evidence>
<dbReference type="InterPro" id="IPR003673">
    <property type="entry name" value="CoA-Trfase_fam_III"/>
</dbReference>
<feature type="compositionally biased region" description="Basic and acidic residues" evidence="2">
    <location>
        <begin position="409"/>
        <end position="418"/>
    </location>
</feature>
<keyword evidence="4" id="KW-1185">Reference proteome</keyword>
<dbReference type="GO" id="GO:0008410">
    <property type="term" value="F:CoA-transferase activity"/>
    <property type="evidence" value="ECO:0007669"/>
    <property type="project" value="TreeGrafter"/>
</dbReference>
<dbReference type="Gene3D" id="3.40.50.10540">
    <property type="entry name" value="Crotonobetainyl-coa:carnitine coa-transferase, domain 1"/>
    <property type="match status" value="1"/>
</dbReference>
<dbReference type="Proteomes" id="UP000317209">
    <property type="component" value="Unassembled WGS sequence"/>
</dbReference>
<dbReference type="PANTHER" id="PTHR48207:SF3">
    <property type="entry name" value="SUCCINATE--HYDROXYMETHYLGLUTARATE COA-TRANSFERASE"/>
    <property type="match status" value="1"/>
</dbReference>
<evidence type="ECO:0000313" key="4">
    <source>
        <dbReference type="Proteomes" id="UP000317209"/>
    </source>
</evidence>
<dbReference type="SUPFAM" id="SSF89796">
    <property type="entry name" value="CoA-transferase family III (CaiB/BaiF)"/>
    <property type="match status" value="1"/>
</dbReference>
<accession>A0A543BL90</accession>
<comment type="caution">
    <text evidence="3">The sequence shown here is derived from an EMBL/GenBank/DDBJ whole genome shotgun (WGS) entry which is preliminary data.</text>
</comment>
<dbReference type="EMBL" id="VFOX01000001">
    <property type="protein sequence ID" value="TQL85605.1"/>
    <property type="molecule type" value="Genomic_DNA"/>
</dbReference>
<evidence type="ECO:0000256" key="2">
    <source>
        <dbReference type="SAM" id="MobiDB-lite"/>
    </source>
</evidence>
<gene>
    <name evidence="3" type="ORF">FB560_1230</name>
</gene>
<dbReference type="Pfam" id="PF02515">
    <property type="entry name" value="CoA_transf_3"/>
    <property type="match status" value="1"/>
</dbReference>
<dbReference type="InterPro" id="IPR023606">
    <property type="entry name" value="CoA-Trfase_III_dom_1_sf"/>
</dbReference>
<dbReference type="InterPro" id="IPR050483">
    <property type="entry name" value="CoA-transferase_III_domain"/>
</dbReference>
<keyword evidence="1 3" id="KW-0808">Transferase</keyword>
<dbReference type="Gene3D" id="3.30.1540.10">
    <property type="entry name" value="formyl-coa transferase, domain 3"/>
    <property type="match status" value="1"/>
</dbReference>
<dbReference type="AlphaFoldDB" id="A0A543BL90"/>
<feature type="region of interest" description="Disordered" evidence="2">
    <location>
        <begin position="390"/>
        <end position="418"/>
    </location>
</feature>
<dbReference type="OrthoDB" id="9797653at2"/>
<proteinExistence type="predicted"/>